<accession>A0A1M4TMV2</accession>
<dbReference type="EMBL" id="FQUO01000001">
    <property type="protein sequence ID" value="SHE45832.1"/>
    <property type="molecule type" value="Genomic_DNA"/>
</dbReference>
<proteinExistence type="predicted"/>
<dbReference type="AlphaFoldDB" id="A0A1M4TMV2"/>
<evidence type="ECO:0000313" key="2">
    <source>
        <dbReference type="Proteomes" id="UP000184368"/>
    </source>
</evidence>
<dbReference type="OrthoDB" id="645138at2"/>
<gene>
    <name evidence="1" type="ORF">SAMN05444008_101448</name>
</gene>
<dbReference type="RefSeq" id="WP_073039434.1">
    <property type="nucleotide sequence ID" value="NZ_FQUO01000001.1"/>
</dbReference>
<organism evidence="1 2">
    <name type="scientific">Cnuella takakiae</name>
    <dbReference type="NCBI Taxonomy" id="1302690"/>
    <lineage>
        <taxon>Bacteria</taxon>
        <taxon>Pseudomonadati</taxon>
        <taxon>Bacteroidota</taxon>
        <taxon>Chitinophagia</taxon>
        <taxon>Chitinophagales</taxon>
        <taxon>Chitinophagaceae</taxon>
        <taxon>Cnuella</taxon>
    </lineage>
</organism>
<keyword evidence="2" id="KW-1185">Reference proteome</keyword>
<dbReference type="Proteomes" id="UP000184368">
    <property type="component" value="Unassembled WGS sequence"/>
</dbReference>
<evidence type="ECO:0000313" key="1">
    <source>
        <dbReference type="EMBL" id="SHE45832.1"/>
    </source>
</evidence>
<name>A0A1M4TMV2_9BACT</name>
<dbReference type="STRING" id="1302690.BUE76_01795"/>
<reference evidence="1 2" key="1">
    <citation type="submission" date="2016-11" db="EMBL/GenBank/DDBJ databases">
        <authorList>
            <person name="Jaros S."/>
            <person name="Januszkiewicz K."/>
            <person name="Wedrychowicz H."/>
        </authorList>
    </citation>
    <scope>NUCLEOTIDE SEQUENCE [LARGE SCALE GENOMIC DNA]</scope>
    <source>
        <strain evidence="1 2">DSM 26897</strain>
    </source>
</reference>
<sequence length="249" mass="26890">MPKQKGILQLEGALGDLSFYHTKWGWLVRRKGGASKERIATQPCFQRTRENNLEFAQAVQAARLLRQAFLPMIGKAVDKQLMSRLVQALLRVIRTDTLHERGQRQLTSGRLELLEGMAFNAGSTPANVLPASCTAGISTTAGSAWVELQSFIPARSLQAPAGATHYRLGLGIAGIDFATNNALLQEVQTGLLPLDDAPTDLLRLEATLPGGQPHTLFAALGLHLLQAVNGSHYPLHDGSCLWLVAVSKA</sequence>
<protein>
    <submittedName>
        <fullName evidence="1">Uncharacterized protein</fullName>
    </submittedName>
</protein>